<evidence type="ECO:0000256" key="1">
    <source>
        <dbReference type="SAM" id="SignalP"/>
    </source>
</evidence>
<accession>A0ABR7X488</accession>
<protein>
    <recommendedName>
        <fullName evidence="4">DUF2268 domain-containing protein</fullName>
    </recommendedName>
</protein>
<keyword evidence="3" id="KW-1185">Reference proteome</keyword>
<sequence length="413" mass="47064">MKKLLICLLFFAGAAGAQVPLAASYLKEAEAAAQKQQLWKTSLYGPMLFVDQQSRHTYANMTDSAGILKPEGGIYTGSLPKDVMVANTAIHWGGRTWSVLLWPLPEDRNERLNLLLHESFHRIQEQIGFPAKSPTADHLSTMEGRIFFFLELQALKAALQKPINRRQTDLANALAFRQKRERLFPSTFTNERILEMNEGLAEYTGVSLGRSDLRRHLYAQIDTAGNRKSLIRSFAYLTGPIYGLFLQEKKKHWTQQIDSNTNFPNLISRYYQVKANRAPDESIYNGFVIRSSERQKETIRLQTVADYTETFTKKTVLRIMLIKMSVIFNPNTLFDLGTYGTIYPTGEIKDNWGHLKVNKGGMLLKDWHIVSVPVTGKLDIAARHLEADGWTLDLAEGWRLVKIDDLNYTLHLN</sequence>
<feature type="signal peptide" evidence="1">
    <location>
        <begin position="1"/>
        <end position="17"/>
    </location>
</feature>
<evidence type="ECO:0000313" key="2">
    <source>
        <dbReference type="EMBL" id="MBD1384617.1"/>
    </source>
</evidence>
<dbReference type="RefSeq" id="WP_191174479.1">
    <property type="nucleotide sequence ID" value="NZ_JACWMW010000001.1"/>
</dbReference>
<evidence type="ECO:0000313" key="3">
    <source>
        <dbReference type="Proteomes" id="UP000618754"/>
    </source>
</evidence>
<dbReference type="Proteomes" id="UP000618754">
    <property type="component" value="Unassembled WGS sequence"/>
</dbReference>
<feature type="chain" id="PRO_5047013136" description="DUF2268 domain-containing protein" evidence="1">
    <location>
        <begin position="18"/>
        <end position="413"/>
    </location>
</feature>
<evidence type="ECO:0008006" key="4">
    <source>
        <dbReference type="Google" id="ProtNLM"/>
    </source>
</evidence>
<gene>
    <name evidence="2" type="ORF">IDJ75_04945</name>
</gene>
<name>A0ABR7X488_9SPHI</name>
<proteinExistence type="predicted"/>
<reference evidence="2 3" key="1">
    <citation type="submission" date="2020-09" db="EMBL/GenBank/DDBJ databases">
        <title>Novel species of Mucilaginibacter isolated from a glacier on the Tibetan Plateau.</title>
        <authorList>
            <person name="Liu Q."/>
            <person name="Xin Y.-H."/>
        </authorList>
    </citation>
    <scope>NUCLEOTIDE SEQUENCE [LARGE SCALE GENOMIC DNA]</scope>
    <source>
        <strain evidence="2 3">CGMCC 1.13878</strain>
    </source>
</reference>
<organism evidence="2 3">
    <name type="scientific">Mucilaginibacter rigui</name>
    <dbReference type="NCBI Taxonomy" id="534635"/>
    <lineage>
        <taxon>Bacteria</taxon>
        <taxon>Pseudomonadati</taxon>
        <taxon>Bacteroidota</taxon>
        <taxon>Sphingobacteriia</taxon>
        <taxon>Sphingobacteriales</taxon>
        <taxon>Sphingobacteriaceae</taxon>
        <taxon>Mucilaginibacter</taxon>
    </lineage>
</organism>
<comment type="caution">
    <text evidence="2">The sequence shown here is derived from an EMBL/GenBank/DDBJ whole genome shotgun (WGS) entry which is preliminary data.</text>
</comment>
<dbReference type="EMBL" id="JACWMW010000001">
    <property type="protein sequence ID" value="MBD1384617.1"/>
    <property type="molecule type" value="Genomic_DNA"/>
</dbReference>
<keyword evidence="1" id="KW-0732">Signal</keyword>